<feature type="transmembrane region" description="Helical" evidence="2">
    <location>
        <begin position="246"/>
        <end position="265"/>
    </location>
</feature>
<feature type="region of interest" description="Disordered" evidence="1">
    <location>
        <begin position="598"/>
        <end position="627"/>
    </location>
</feature>
<keyword evidence="2" id="KW-0472">Membrane</keyword>
<proteinExistence type="predicted"/>
<accession>A0A839Y1U7</accession>
<dbReference type="RefSeq" id="WP_183787473.1">
    <property type="nucleotide sequence ID" value="NZ_JACIBS010000015.1"/>
</dbReference>
<keyword evidence="2" id="KW-1133">Transmembrane helix</keyword>
<dbReference type="Proteomes" id="UP000564573">
    <property type="component" value="Unassembled WGS sequence"/>
</dbReference>
<protein>
    <submittedName>
        <fullName evidence="3">Uncharacterized protein</fullName>
    </submittedName>
</protein>
<feature type="transmembrane region" description="Helical" evidence="2">
    <location>
        <begin position="221"/>
        <end position="240"/>
    </location>
</feature>
<feature type="compositionally biased region" description="Polar residues" evidence="1">
    <location>
        <begin position="610"/>
        <end position="627"/>
    </location>
</feature>
<dbReference type="AlphaFoldDB" id="A0A839Y1U7"/>
<gene>
    <name evidence="3" type="ORF">FB384_005267</name>
</gene>
<keyword evidence="4" id="KW-1185">Reference proteome</keyword>
<comment type="caution">
    <text evidence="3">The sequence shown here is derived from an EMBL/GenBank/DDBJ whole genome shotgun (WGS) entry which is preliminary data.</text>
</comment>
<evidence type="ECO:0000256" key="1">
    <source>
        <dbReference type="SAM" id="MobiDB-lite"/>
    </source>
</evidence>
<keyword evidence="2" id="KW-0812">Transmembrane</keyword>
<reference evidence="3 4" key="1">
    <citation type="submission" date="2020-08" db="EMBL/GenBank/DDBJ databases">
        <title>Sequencing the genomes of 1000 actinobacteria strains.</title>
        <authorList>
            <person name="Klenk H.-P."/>
        </authorList>
    </citation>
    <scope>NUCLEOTIDE SEQUENCE [LARGE SCALE GENOMIC DNA]</scope>
    <source>
        <strain evidence="3 4">DSM 45267</strain>
    </source>
</reference>
<evidence type="ECO:0000256" key="2">
    <source>
        <dbReference type="SAM" id="Phobius"/>
    </source>
</evidence>
<sequence length="672" mass="74806">MTEPGSANVADSGSNVGLQVGHIENSNVQLDVSIYESPAEPSPRERYECGVAYLKAGAPQTALSHIDDAIRLGYTNSEAHFYRMLAVLSKRSLRDLSAGDRSRVDHARSVLSSDDADKWMRGLHVIIGMLDCLKQSGSNSSLILQEYGDLAEDVRALIREHLALVAEGPVKQALWAETLDAAYEAQQGNHRTNRAWIYFQPVPVGARARRPAPIATTSRDWLRATILTVVMAVGVGWVGWQLLTAGAGWSVVALIVALAGGLIATRTGLDWRYRHERGNAMESAYQAGARVNVVPVGGFAEKVTSTFEHYFRKFAPTGCDPQAWSGEMSGIRSMLRNEVVDIYREERISPGRVNWLIRYLIKDVSARYQDGTLYERVERYRVPEPVKTACVLSAIVLLVSLVPVLLTAIQANPITAVAVVVVVAVSGRYAVPVWFWIVFERWRYAEDVAEYEDNLAARKQEYERWSAFLRDNRPREPEMEAWLNADKNIILERALRLYKLTWNDIVAYTFLSTPNRPCQRAQAKGGPARYSKYEIQLFLITWDGVREFTIELDFIKAAIHGEERKNYRFAAISSIRVTKTGAFSYVLDLTLTNGPTRTTYITDPDASPEVETSTPKGPPANGSTATASDFAPEFTNIDLDVAGFTHTLHVLEGIAAEGRNWLNRGMDENTTA</sequence>
<dbReference type="EMBL" id="JACIBS010000015">
    <property type="protein sequence ID" value="MBB3666306.1"/>
    <property type="molecule type" value="Genomic_DNA"/>
</dbReference>
<organism evidence="3 4">
    <name type="scientific">Prauserella sediminis</name>
    <dbReference type="NCBI Taxonomy" id="577680"/>
    <lineage>
        <taxon>Bacteria</taxon>
        <taxon>Bacillati</taxon>
        <taxon>Actinomycetota</taxon>
        <taxon>Actinomycetes</taxon>
        <taxon>Pseudonocardiales</taxon>
        <taxon>Pseudonocardiaceae</taxon>
        <taxon>Prauserella</taxon>
        <taxon>Prauserella salsuginis group</taxon>
    </lineage>
</organism>
<evidence type="ECO:0000313" key="4">
    <source>
        <dbReference type="Proteomes" id="UP000564573"/>
    </source>
</evidence>
<evidence type="ECO:0000313" key="3">
    <source>
        <dbReference type="EMBL" id="MBB3666306.1"/>
    </source>
</evidence>
<feature type="transmembrane region" description="Helical" evidence="2">
    <location>
        <begin position="415"/>
        <end position="439"/>
    </location>
</feature>
<feature type="transmembrane region" description="Helical" evidence="2">
    <location>
        <begin position="389"/>
        <end position="409"/>
    </location>
</feature>
<name>A0A839Y1U7_9PSEU</name>